<dbReference type="GO" id="GO:0017004">
    <property type="term" value="P:cytochrome complex assembly"/>
    <property type="evidence" value="ECO:0007669"/>
    <property type="project" value="UniProtKB-KW"/>
</dbReference>
<organism evidence="6 7">
    <name type="scientific">Cnuibacter physcomitrellae</name>
    <dbReference type="NCBI Taxonomy" id="1619308"/>
    <lineage>
        <taxon>Bacteria</taxon>
        <taxon>Bacillati</taxon>
        <taxon>Actinomycetota</taxon>
        <taxon>Actinomycetes</taxon>
        <taxon>Micrococcales</taxon>
        <taxon>Microbacteriaceae</taxon>
        <taxon>Cnuibacter</taxon>
    </lineage>
</organism>
<dbReference type="PROSITE" id="PS51352">
    <property type="entry name" value="THIOREDOXIN_2"/>
    <property type="match status" value="1"/>
</dbReference>
<dbReference type="GO" id="GO:0030313">
    <property type="term" value="C:cell envelope"/>
    <property type="evidence" value="ECO:0007669"/>
    <property type="project" value="UniProtKB-SubCell"/>
</dbReference>
<evidence type="ECO:0000256" key="1">
    <source>
        <dbReference type="ARBA" id="ARBA00004196"/>
    </source>
</evidence>
<evidence type="ECO:0000256" key="5">
    <source>
        <dbReference type="ARBA" id="ARBA00023284"/>
    </source>
</evidence>
<keyword evidence="4" id="KW-1015">Disulfide bond</keyword>
<dbReference type="PANTHER" id="PTHR42852:SF6">
    <property type="entry name" value="THIOL:DISULFIDE INTERCHANGE PROTEIN DSBE"/>
    <property type="match status" value="1"/>
</dbReference>
<evidence type="ECO:0000256" key="4">
    <source>
        <dbReference type="ARBA" id="ARBA00023157"/>
    </source>
</evidence>
<dbReference type="Pfam" id="PF08534">
    <property type="entry name" value="Redoxin"/>
    <property type="match status" value="1"/>
</dbReference>
<accession>A0A1X9LGW8</accession>
<dbReference type="SUPFAM" id="SSF52833">
    <property type="entry name" value="Thioredoxin-like"/>
    <property type="match status" value="1"/>
</dbReference>
<keyword evidence="7" id="KW-1185">Reference proteome</keyword>
<gene>
    <name evidence="6" type="ORF">B5808_03490</name>
</gene>
<protein>
    <submittedName>
        <fullName evidence="6">Alkyl hydroperoxide reductase</fullName>
    </submittedName>
</protein>
<dbReference type="AlphaFoldDB" id="A0A1X9LGW8"/>
<sequence>MRALHSGRTGRLRASVVGAAIAIAASVALAGCTSDPLADQYRDGDSKNYIAGDGTVTEIAAADRGEPIEYQGTATDGSTISSSDLAGKVVVMNFWYAECAPCRAEAPDLEKLATQYDGKGAEFLGVNVRNQAATADSFAQTYGITYPSIVDSDGALQLAFAGTVAPNAVPTTLVIDAQGRVAARILGQVTEPSTLDTLIRDTIAETS</sequence>
<dbReference type="Gene3D" id="3.40.30.10">
    <property type="entry name" value="Glutaredoxin"/>
    <property type="match status" value="1"/>
</dbReference>
<evidence type="ECO:0000313" key="6">
    <source>
        <dbReference type="EMBL" id="ARJ04393.1"/>
    </source>
</evidence>
<name>A0A1X9LGW8_9MICO</name>
<dbReference type="InterPro" id="IPR013740">
    <property type="entry name" value="Redoxin"/>
</dbReference>
<dbReference type="Proteomes" id="UP000192775">
    <property type="component" value="Chromosome"/>
</dbReference>
<dbReference type="EMBL" id="CP020715">
    <property type="protein sequence ID" value="ARJ04393.1"/>
    <property type="molecule type" value="Genomic_DNA"/>
</dbReference>
<reference evidence="6 7" key="1">
    <citation type="submission" date="2017-04" db="EMBL/GenBank/DDBJ databases">
        <authorList>
            <person name="Afonso C.L."/>
            <person name="Miller P.J."/>
            <person name="Scott M.A."/>
            <person name="Spackman E."/>
            <person name="Goraichik I."/>
            <person name="Dimitrov K.M."/>
            <person name="Suarez D.L."/>
            <person name="Swayne D.E."/>
        </authorList>
    </citation>
    <scope>NUCLEOTIDE SEQUENCE [LARGE SCALE GENOMIC DNA]</scope>
    <source>
        <strain evidence="7">XA(T)</strain>
    </source>
</reference>
<dbReference type="KEGG" id="cphy:B5808_03490"/>
<dbReference type="PROSITE" id="PS51257">
    <property type="entry name" value="PROKAR_LIPOPROTEIN"/>
    <property type="match status" value="1"/>
</dbReference>
<comment type="subcellular location">
    <subcellularLocation>
        <location evidence="1">Cell envelope</location>
    </subcellularLocation>
</comment>
<dbReference type="CDD" id="cd02966">
    <property type="entry name" value="TlpA_like_family"/>
    <property type="match status" value="1"/>
</dbReference>
<evidence type="ECO:0000256" key="3">
    <source>
        <dbReference type="ARBA" id="ARBA00022968"/>
    </source>
</evidence>
<dbReference type="PANTHER" id="PTHR42852">
    <property type="entry name" value="THIOL:DISULFIDE INTERCHANGE PROTEIN DSBE"/>
    <property type="match status" value="1"/>
</dbReference>
<keyword evidence="5" id="KW-0676">Redox-active center</keyword>
<keyword evidence="2" id="KW-0201">Cytochrome c-type biogenesis</keyword>
<keyword evidence="3" id="KW-0735">Signal-anchor</keyword>
<evidence type="ECO:0000256" key="2">
    <source>
        <dbReference type="ARBA" id="ARBA00022748"/>
    </source>
</evidence>
<dbReference type="InterPro" id="IPR036249">
    <property type="entry name" value="Thioredoxin-like_sf"/>
</dbReference>
<dbReference type="InterPro" id="IPR050553">
    <property type="entry name" value="Thioredoxin_ResA/DsbE_sf"/>
</dbReference>
<dbReference type="InterPro" id="IPR013766">
    <property type="entry name" value="Thioredoxin_domain"/>
</dbReference>
<dbReference type="STRING" id="1619308.B5808_03490"/>
<dbReference type="GO" id="GO:0016491">
    <property type="term" value="F:oxidoreductase activity"/>
    <property type="evidence" value="ECO:0007669"/>
    <property type="project" value="InterPro"/>
</dbReference>
<evidence type="ECO:0000313" key="7">
    <source>
        <dbReference type="Proteomes" id="UP000192775"/>
    </source>
</evidence>
<proteinExistence type="predicted"/>
<keyword evidence="3" id="KW-0812">Transmembrane</keyword>
<dbReference type="RefSeq" id="WP_085018455.1">
    <property type="nucleotide sequence ID" value="NZ_BMHD01000001.1"/>
</dbReference>